<evidence type="ECO:0000313" key="1">
    <source>
        <dbReference type="EMBL" id="ETN71173.1"/>
    </source>
</evidence>
<keyword evidence="2" id="KW-1185">Reference proteome</keyword>
<organism evidence="1 2">
    <name type="scientific">Necator americanus</name>
    <name type="common">Human hookworm</name>
    <dbReference type="NCBI Taxonomy" id="51031"/>
    <lineage>
        <taxon>Eukaryota</taxon>
        <taxon>Metazoa</taxon>
        <taxon>Ecdysozoa</taxon>
        <taxon>Nematoda</taxon>
        <taxon>Chromadorea</taxon>
        <taxon>Rhabditida</taxon>
        <taxon>Rhabditina</taxon>
        <taxon>Rhabditomorpha</taxon>
        <taxon>Strongyloidea</taxon>
        <taxon>Ancylostomatidae</taxon>
        <taxon>Bunostominae</taxon>
        <taxon>Necator</taxon>
    </lineage>
</organism>
<dbReference type="EMBL" id="KI668838">
    <property type="protein sequence ID" value="ETN71173.1"/>
    <property type="molecule type" value="Genomic_DNA"/>
</dbReference>
<protein>
    <submittedName>
        <fullName evidence="1">Uncharacterized protein</fullName>
    </submittedName>
</protein>
<sequence length="32" mass="3728">MDLVQKMSFPDFPIIFDYVNSLLVEYQGLSSM</sequence>
<dbReference type="AlphaFoldDB" id="W2SNQ4"/>
<name>W2SNQ4_NECAM</name>
<gene>
    <name evidence="1" type="ORF">NECAME_00862</name>
</gene>
<evidence type="ECO:0000313" key="2">
    <source>
        <dbReference type="Proteomes" id="UP000053676"/>
    </source>
</evidence>
<dbReference type="KEGG" id="nai:NECAME_00862"/>
<dbReference type="Proteomes" id="UP000053676">
    <property type="component" value="Unassembled WGS sequence"/>
</dbReference>
<proteinExistence type="predicted"/>
<accession>W2SNQ4</accession>
<reference evidence="2" key="1">
    <citation type="journal article" date="2014" name="Nat. Genet.">
        <title>Genome of the human hookworm Necator americanus.</title>
        <authorList>
            <person name="Tang Y.T."/>
            <person name="Gao X."/>
            <person name="Rosa B.A."/>
            <person name="Abubucker S."/>
            <person name="Hallsworth-Pepin K."/>
            <person name="Martin J."/>
            <person name="Tyagi R."/>
            <person name="Heizer E."/>
            <person name="Zhang X."/>
            <person name="Bhonagiri-Palsikar V."/>
            <person name="Minx P."/>
            <person name="Warren W.C."/>
            <person name="Wang Q."/>
            <person name="Zhan B."/>
            <person name="Hotez P.J."/>
            <person name="Sternberg P.W."/>
            <person name="Dougall A."/>
            <person name="Gaze S.T."/>
            <person name="Mulvenna J."/>
            <person name="Sotillo J."/>
            <person name="Ranganathan S."/>
            <person name="Rabelo E.M."/>
            <person name="Wilson R.K."/>
            <person name="Felgner P.L."/>
            <person name="Bethony J."/>
            <person name="Hawdon J.M."/>
            <person name="Gasser R.B."/>
            <person name="Loukas A."/>
            <person name="Mitreva M."/>
        </authorList>
    </citation>
    <scope>NUCLEOTIDE SEQUENCE [LARGE SCALE GENOMIC DNA]</scope>
</reference>